<dbReference type="EMBL" id="KI663966">
    <property type="protein sequence ID" value="ETN72520.1"/>
    <property type="molecule type" value="Genomic_DNA"/>
</dbReference>
<sequence length="67" mass="7415">MRNENANADTSNLQRKNPRKSGKDPRKQEMGRNTPPSAGQIGAERTEQHVLAVDCISADFFVCSGRQ</sequence>
<proteinExistence type="predicted"/>
<keyword evidence="3" id="KW-1185">Reference proteome</keyword>
<dbReference type="AlphaFoldDB" id="W2SSB6"/>
<evidence type="ECO:0000313" key="3">
    <source>
        <dbReference type="Proteomes" id="UP000053676"/>
    </source>
</evidence>
<reference evidence="3" key="1">
    <citation type="journal article" date="2014" name="Nat. Genet.">
        <title>Genome of the human hookworm Necator americanus.</title>
        <authorList>
            <person name="Tang Y.T."/>
            <person name="Gao X."/>
            <person name="Rosa B.A."/>
            <person name="Abubucker S."/>
            <person name="Hallsworth-Pepin K."/>
            <person name="Martin J."/>
            <person name="Tyagi R."/>
            <person name="Heizer E."/>
            <person name="Zhang X."/>
            <person name="Bhonagiri-Palsikar V."/>
            <person name="Minx P."/>
            <person name="Warren W.C."/>
            <person name="Wang Q."/>
            <person name="Zhan B."/>
            <person name="Hotez P.J."/>
            <person name="Sternberg P.W."/>
            <person name="Dougall A."/>
            <person name="Gaze S.T."/>
            <person name="Mulvenna J."/>
            <person name="Sotillo J."/>
            <person name="Ranganathan S."/>
            <person name="Rabelo E.M."/>
            <person name="Wilson R.K."/>
            <person name="Felgner P.L."/>
            <person name="Bethony J."/>
            <person name="Hawdon J.M."/>
            <person name="Gasser R.B."/>
            <person name="Loukas A."/>
            <person name="Mitreva M."/>
        </authorList>
    </citation>
    <scope>NUCLEOTIDE SEQUENCE [LARGE SCALE GENOMIC DNA]</scope>
</reference>
<evidence type="ECO:0000313" key="2">
    <source>
        <dbReference type="EMBL" id="ETN72520.1"/>
    </source>
</evidence>
<evidence type="ECO:0000256" key="1">
    <source>
        <dbReference type="SAM" id="MobiDB-lite"/>
    </source>
</evidence>
<protein>
    <submittedName>
        <fullName evidence="2">Uncharacterized protein</fullName>
    </submittedName>
</protein>
<dbReference type="Proteomes" id="UP000053676">
    <property type="component" value="Unassembled WGS sequence"/>
</dbReference>
<name>W2SSB6_NECAM</name>
<dbReference type="KEGG" id="nai:NECAME_13829"/>
<feature type="compositionally biased region" description="Polar residues" evidence="1">
    <location>
        <begin position="1"/>
        <end position="15"/>
    </location>
</feature>
<feature type="compositionally biased region" description="Basic and acidic residues" evidence="1">
    <location>
        <begin position="21"/>
        <end position="30"/>
    </location>
</feature>
<gene>
    <name evidence="2" type="ORF">NECAME_13829</name>
</gene>
<organism evidence="2 3">
    <name type="scientific">Necator americanus</name>
    <name type="common">Human hookworm</name>
    <dbReference type="NCBI Taxonomy" id="51031"/>
    <lineage>
        <taxon>Eukaryota</taxon>
        <taxon>Metazoa</taxon>
        <taxon>Ecdysozoa</taxon>
        <taxon>Nematoda</taxon>
        <taxon>Chromadorea</taxon>
        <taxon>Rhabditida</taxon>
        <taxon>Rhabditina</taxon>
        <taxon>Rhabditomorpha</taxon>
        <taxon>Strongyloidea</taxon>
        <taxon>Ancylostomatidae</taxon>
        <taxon>Bunostominae</taxon>
        <taxon>Necator</taxon>
    </lineage>
</organism>
<accession>W2SSB6</accession>
<feature type="region of interest" description="Disordered" evidence="1">
    <location>
        <begin position="1"/>
        <end position="45"/>
    </location>
</feature>